<gene>
    <name evidence="2" type="ORF">DERYTH_LOCUS28483</name>
</gene>
<name>A0A9N9KIF7_9GLOM</name>
<feature type="non-terminal residue" evidence="2">
    <location>
        <position position="1"/>
    </location>
</feature>
<sequence length="56" mass="5917">NDAPQSPPKSTTAPHQQRLAPATKTPQTTASAKCHQRCTTKPTKIDDSTTPAKTSS</sequence>
<evidence type="ECO:0000313" key="3">
    <source>
        <dbReference type="Proteomes" id="UP000789405"/>
    </source>
</evidence>
<feature type="compositionally biased region" description="Polar residues" evidence="1">
    <location>
        <begin position="24"/>
        <end position="56"/>
    </location>
</feature>
<feature type="region of interest" description="Disordered" evidence="1">
    <location>
        <begin position="1"/>
        <end position="56"/>
    </location>
</feature>
<reference evidence="2" key="1">
    <citation type="submission" date="2021-06" db="EMBL/GenBank/DDBJ databases">
        <authorList>
            <person name="Kallberg Y."/>
            <person name="Tangrot J."/>
            <person name="Rosling A."/>
        </authorList>
    </citation>
    <scope>NUCLEOTIDE SEQUENCE</scope>
    <source>
        <strain evidence="2">MA453B</strain>
    </source>
</reference>
<dbReference type="Proteomes" id="UP000789405">
    <property type="component" value="Unassembled WGS sequence"/>
</dbReference>
<comment type="caution">
    <text evidence="2">The sequence shown here is derived from an EMBL/GenBank/DDBJ whole genome shotgun (WGS) entry which is preliminary data.</text>
</comment>
<evidence type="ECO:0000313" key="2">
    <source>
        <dbReference type="EMBL" id="CAG8828391.1"/>
    </source>
</evidence>
<evidence type="ECO:0000256" key="1">
    <source>
        <dbReference type="SAM" id="MobiDB-lite"/>
    </source>
</evidence>
<keyword evidence="3" id="KW-1185">Reference proteome</keyword>
<accession>A0A9N9KIF7</accession>
<feature type="non-terminal residue" evidence="2">
    <location>
        <position position="56"/>
    </location>
</feature>
<protein>
    <submittedName>
        <fullName evidence="2">9932_t:CDS:1</fullName>
    </submittedName>
</protein>
<organism evidence="2 3">
    <name type="scientific">Dentiscutata erythropus</name>
    <dbReference type="NCBI Taxonomy" id="1348616"/>
    <lineage>
        <taxon>Eukaryota</taxon>
        <taxon>Fungi</taxon>
        <taxon>Fungi incertae sedis</taxon>
        <taxon>Mucoromycota</taxon>
        <taxon>Glomeromycotina</taxon>
        <taxon>Glomeromycetes</taxon>
        <taxon>Diversisporales</taxon>
        <taxon>Gigasporaceae</taxon>
        <taxon>Dentiscutata</taxon>
    </lineage>
</organism>
<proteinExistence type="predicted"/>
<dbReference type="AlphaFoldDB" id="A0A9N9KIF7"/>
<dbReference type="EMBL" id="CAJVPY010071318">
    <property type="protein sequence ID" value="CAG8828391.1"/>
    <property type="molecule type" value="Genomic_DNA"/>
</dbReference>